<dbReference type="InterPro" id="IPR014017">
    <property type="entry name" value="DNA_helicase_UvrD-like_C"/>
</dbReference>
<keyword evidence="4" id="KW-0067">ATP-binding</keyword>
<keyword evidence="3" id="KW-0347">Helicase</keyword>
<dbReference type="InterPro" id="IPR027417">
    <property type="entry name" value="P-loop_NTPase"/>
</dbReference>
<dbReference type="Gene3D" id="3.40.50.300">
    <property type="entry name" value="P-loop containing nucleotide triphosphate hydrolases"/>
    <property type="match status" value="1"/>
</dbReference>
<evidence type="ECO:0000256" key="5">
    <source>
        <dbReference type="SAM" id="MobiDB-lite"/>
    </source>
</evidence>
<dbReference type="InterPro" id="IPR039904">
    <property type="entry name" value="TRANK1"/>
</dbReference>
<keyword evidence="2" id="KW-0378">Hydrolase</keyword>
<keyword evidence="8" id="KW-1185">Reference proteome</keyword>
<proteinExistence type="predicted"/>
<dbReference type="SUPFAM" id="SSF52540">
    <property type="entry name" value="P-loop containing nucleoside triphosphate hydrolases"/>
    <property type="match status" value="1"/>
</dbReference>
<reference evidence="7 8" key="1">
    <citation type="submission" date="2018-03" db="EMBL/GenBank/DDBJ databases">
        <title>Genomes of Pezizomycetes fungi and the evolution of truffles.</title>
        <authorList>
            <person name="Murat C."/>
            <person name="Payen T."/>
            <person name="Noel B."/>
            <person name="Kuo A."/>
            <person name="Martin F.M."/>
        </authorList>
    </citation>
    <scope>NUCLEOTIDE SEQUENCE [LARGE SCALE GENOMIC DNA]</scope>
    <source>
        <strain evidence="7">091103-1</strain>
    </source>
</reference>
<name>A0A317SSV3_9PEZI</name>
<evidence type="ECO:0000256" key="1">
    <source>
        <dbReference type="ARBA" id="ARBA00022741"/>
    </source>
</evidence>
<dbReference type="EMBL" id="PYWC01000021">
    <property type="protein sequence ID" value="PWW77615.1"/>
    <property type="molecule type" value="Genomic_DNA"/>
</dbReference>
<dbReference type="GO" id="GO:0005524">
    <property type="term" value="F:ATP binding"/>
    <property type="evidence" value="ECO:0007669"/>
    <property type="project" value="UniProtKB-KW"/>
</dbReference>
<dbReference type="PANTHER" id="PTHR21529:SF4">
    <property type="entry name" value="TPR AND ANKYRIN REPEAT-CONTAINING PROTEIN 1"/>
    <property type="match status" value="1"/>
</dbReference>
<keyword evidence="1" id="KW-0547">Nucleotide-binding</keyword>
<feature type="domain" description="UvrD-like helicase C-terminal" evidence="6">
    <location>
        <begin position="695"/>
        <end position="775"/>
    </location>
</feature>
<sequence>MDSSTGFFEFIFSEHPKDFKAAYGSLVLKPYQIFDLLLSEERFTNFFSRIEIYGNNLANLLSQFPTFQKDSYSSSLLREFIRTFTASLLTERFGDTKSRSVVARIVVSVVKLSDPRALGHFGMRLGALPGILRVLIGEGHIQKLALTHKRCFEGLISEPHAREQFIGLIVDLCKDCEAHGSRPNRTTDVELAKFIRTVPCESCPKISSGCGLNQDSEGEPTGARGDSFRPNTEPNALEYLLGEPLGPWKIILSQQAMEDLEDVNDQGNFPSVQCKFYELASGDWAGKQILHGATWGNALGCRIPLFKAFYQTEHYILWQIDTAFDERFGEDYQVIKVWAIGKPPNIDRICAHIRQAQQAYTEARVGACDIIDGSRKIKYPVRVCLNGEESGLVRVDGTSHEDFGDSAQLRGQLNRFREKENRRRYMKIDSSKCTRVIDFMKFNIEYWEHLPPKLKKRIPVDLAFLEIMGVVKGSVSPATNFEPLSRQDYLGKRWRLAPNFATERERGAVYDIYEWYERAKKKRGDIDQADRIIRVMKALEAFRSSGISEDNVFEQNTRRILDEIYVDAQCISKDALFRFENAKALFYDRFRGNTSSTRDLKPTLKPLLHNFRSHKQILSIASLVMDLLYGEIFPVLNLLFILIFGVGDSITEILKFIEKTENPRGLDAQNSKFQEYGEVRVILVRDEETRDKLRKELGSSWLVLTILQSKGREFEDVFLYNFLSTTPYSDDLDILEELFKRRHHSEIVIASQVLCSELKNLYVGVTRARNRLWILENTTRDLGPVDRLFNETANRLRPDLYSPSILPVEILTEQNIGALRCFEEAKYPPGIALANAHINEEIGLTKRTPESLEVANHHFMKASELFLRAGSVAKAVQCRKEGGDLKGAAEILDLNGAYEDAAWLLPELGLFSEAGEVYAKLNKHGRALAGFESEIEPCCRKQYIHLLYLKEFGTSDTIPGKLEKRALNLIGSTKEQAIVFSRFYLMNKLFDLLSSNGKHMEAYEVGVNSGLLGNSVQLLRDKLWLKNPNLRQGTQLNLVCKFLQAERIAANPWPGTGEGEQIHPVLRTVAGRGSSQIDSFVGMWEDINRELDNFVQCRGKTGVEVGRVDDAQITGYVDILVRSFEMLVTRSIYPNNEFRLPLDHIERVLEDLRAISSDGTIPSSAKLYCGIYEIPRQPGKYTALDWSPLRDSSKPRLPLRPVDIGSLRGGILRKILRDIFPPLASLEEGLRIMWIERGEPKFVLPLTLGDWRFWRGALLEQMEFRSSCEQNLGVLFDTKSRLKTQITKYRVLCSVLSDSDTTVYRIEPAVQMGVGACVSSLLAQYQTSLFLDYRGQWMKAFRAMRTQFIDRRCPGFKYGSEMVTLVNRFVSETEAGDFPGKFCENVYEILGALERLRNSLNFYSPSVISLYEELAIALVFLVRPYEFLIPDSWHRLYFNKWERKQRSPSLLERFLYQQCLAKVCLSFCEMVINIEIRRTNELALARRSVNLIVVCLINLVASFPQPREYLELWRKSQEVFYCDGLNASGIRELPADELIEYLVKILREHGRDDSIRLVNGHQGCVDSFAGIPLKENEISVVRSRLMEEKQRHLWGMSKDKCTRQLNAAYILTVFWKLNGPRYVERMKGCRQRHAARVLSAFWRRNGPGFLERMEERRRRNAAYILTVFWKLNGPRYVDKMKGRRQRNAARILTAFWKLNGPRYVERMKGCRQRHAARVLSAFWRRNGPGFLKRMEERRRQLKAARILTAFWKLNGPKYVEKMKGRRQRNAARILTAFWRRNGPEFLKRMKERRRQLKAARNSTPFWKFNWLKVFRRR</sequence>
<dbReference type="Proteomes" id="UP000246991">
    <property type="component" value="Unassembled WGS sequence"/>
</dbReference>
<accession>A0A317SSV3</accession>
<feature type="region of interest" description="Disordered" evidence="5">
    <location>
        <begin position="210"/>
        <end position="230"/>
    </location>
</feature>
<dbReference type="OrthoDB" id="3156807at2759"/>
<protein>
    <recommendedName>
        <fullName evidence="6">UvrD-like helicase C-terminal domain-containing protein</fullName>
    </recommendedName>
</protein>
<dbReference type="Pfam" id="PF13361">
    <property type="entry name" value="UvrD_C"/>
    <property type="match status" value="1"/>
</dbReference>
<evidence type="ECO:0000256" key="2">
    <source>
        <dbReference type="ARBA" id="ARBA00022801"/>
    </source>
</evidence>
<dbReference type="GO" id="GO:0016787">
    <property type="term" value="F:hydrolase activity"/>
    <property type="evidence" value="ECO:0007669"/>
    <property type="project" value="UniProtKB-KW"/>
</dbReference>
<evidence type="ECO:0000256" key="3">
    <source>
        <dbReference type="ARBA" id="ARBA00022806"/>
    </source>
</evidence>
<evidence type="ECO:0000259" key="6">
    <source>
        <dbReference type="Pfam" id="PF13361"/>
    </source>
</evidence>
<comment type="caution">
    <text evidence="7">The sequence shown here is derived from an EMBL/GenBank/DDBJ whole genome shotgun (WGS) entry which is preliminary data.</text>
</comment>
<evidence type="ECO:0000313" key="7">
    <source>
        <dbReference type="EMBL" id="PWW77615.1"/>
    </source>
</evidence>
<dbReference type="STRING" id="42249.A0A317SSV3"/>
<organism evidence="7 8">
    <name type="scientific">Tuber magnatum</name>
    <name type="common">white Piedmont truffle</name>
    <dbReference type="NCBI Taxonomy" id="42249"/>
    <lineage>
        <taxon>Eukaryota</taxon>
        <taxon>Fungi</taxon>
        <taxon>Dikarya</taxon>
        <taxon>Ascomycota</taxon>
        <taxon>Pezizomycotina</taxon>
        <taxon>Pezizomycetes</taxon>
        <taxon>Pezizales</taxon>
        <taxon>Tuberaceae</taxon>
        <taxon>Tuber</taxon>
    </lineage>
</organism>
<evidence type="ECO:0000256" key="4">
    <source>
        <dbReference type="ARBA" id="ARBA00022840"/>
    </source>
</evidence>
<dbReference type="PANTHER" id="PTHR21529">
    <property type="entry name" value="MAMMARY TURMOR VIRUS RECEPTOR HOMOLOG 1, 2 MTVR1, 2"/>
    <property type="match status" value="1"/>
</dbReference>
<dbReference type="GO" id="GO:0004386">
    <property type="term" value="F:helicase activity"/>
    <property type="evidence" value="ECO:0007669"/>
    <property type="project" value="UniProtKB-KW"/>
</dbReference>
<evidence type="ECO:0000313" key="8">
    <source>
        <dbReference type="Proteomes" id="UP000246991"/>
    </source>
</evidence>
<gene>
    <name evidence="7" type="ORF">C7212DRAFT_362777</name>
</gene>